<dbReference type="SMART" id="SM00066">
    <property type="entry name" value="GAL4"/>
    <property type="match status" value="2"/>
</dbReference>
<dbReference type="CDD" id="cd00067">
    <property type="entry name" value="GAL4"/>
    <property type="match status" value="2"/>
</dbReference>
<accession>A0A9P8HYJ8</accession>
<evidence type="ECO:0000256" key="1">
    <source>
        <dbReference type="ARBA" id="ARBA00004123"/>
    </source>
</evidence>
<dbReference type="PANTHER" id="PTHR31001">
    <property type="entry name" value="UNCHARACTERIZED TRANSCRIPTIONAL REGULATORY PROTEIN"/>
    <property type="match status" value="1"/>
</dbReference>
<keyword evidence="6" id="KW-1185">Reference proteome</keyword>
<dbReference type="GO" id="GO:0000981">
    <property type="term" value="F:DNA-binding transcription factor activity, RNA polymerase II-specific"/>
    <property type="evidence" value="ECO:0007669"/>
    <property type="project" value="InterPro"/>
</dbReference>
<sequence length="350" mass="38872">MPNIRQIKACSRCRLLKLRCDKTKPSCERCIRAGTNCSLRFDGSAQAESASNLLTAESTTTSNASVRSSSDQSPSPSDRSAPSSDTVTTERDQGSKIVRRRQRAHLSCTRCHRLKVGCDKQLPCSRCRRSGWGRQCTYTHRVENDSSASASDAAPDIGFVESKEDPRDIYTSWHARRRGTTHWKALVLRIESSALKIGHLFHHAENIHLVHVDCATDILLPSNFPFNSPGAIKYSSLDKPVHPIIDPARFIDEINCFWNDPSDIDVSWLSSFLMVLALGCFAETRDATSTIELCLAAEACMAKTPFMVRPSMSVMRTMCLMVLAKQLANGSCWSFDASWTLLGIIVRLAQ</sequence>
<dbReference type="EMBL" id="JAIMJC010000001">
    <property type="protein sequence ID" value="KAH0533419.1"/>
    <property type="molecule type" value="Genomic_DNA"/>
</dbReference>
<gene>
    <name evidence="5" type="ORF">TsFJ059_001991</name>
</gene>
<dbReference type="InterPro" id="IPR001138">
    <property type="entry name" value="Zn2Cys6_DnaBD"/>
</dbReference>
<feature type="region of interest" description="Disordered" evidence="3">
    <location>
        <begin position="56"/>
        <end position="99"/>
    </location>
</feature>
<evidence type="ECO:0000313" key="6">
    <source>
        <dbReference type="Proteomes" id="UP000826573"/>
    </source>
</evidence>
<dbReference type="Gene3D" id="4.10.240.10">
    <property type="entry name" value="Zn(2)-C6 fungal-type DNA-binding domain"/>
    <property type="match status" value="2"/>
</dbReference>
<dbReference type="AlphaFoldDB" id="A0A9P8HYJ8"/>
<reference evidence="5 6" key="1">
    <citation type="submission" date="2021-08" db="EMBL/GenBank/DDBJ databases">
        <title>The highly contiguous genome resource for Trichoderma semiorbis FJ059, a fungal antagonistic to plant pathogens.</title>
        <authorList>
            <person name="Liu T."/>
        </authorList>
    </citation>
    <scope>NUCLEOTIDE SEQUENCE [LARGE SCALE GENOMIC DNA]</scope>
    <source>
        <strain evidence="5 6">FJ059</strain>
    </source>
</reference>
<dbReference type="GO" id="GO:0005634">
    <property type="term" value="C:nucleus"/>
    <property type="evidence" value="ECO:0007669"/>
    <property type="project" value="UniProtKB-SubCell"/>
</dbReference>
<organism evidence="5 6">
    <name type="scientific">Trichoderma semiorbis</name>
    <dbReference type="NCBI Taxonomy" id="1491008"/>
    <lineage>
        <taxon>Eukaryota</taxon>
        <taxon>Fungi</taxon>
        <taxon>Dikarya</taxon>
        <taxon>Ascomycota</taxon>
        <taxon>Pezizomycotina</taxon>
        <taxon>Sordariomycetes</taxon>
        <taxon>Hypocreomycetidae</taxon>
        <taxon>Hypocreales</taxon>
        <taxon>Hypocreaceae</taxon>
        <taxon>Trichoderma</taxon>
    </lineage>
</organism>
<evidence type="ECO:0000259" key="4">
    <source>
        <dbReference type="PROSITE" id="PS50048"/>
    </source>
</evidence>
<dbReference type="Proteomes" id="UP000826573">
    <property type="component" value="Unassembled WGS sequence"/>
</dbReference>
<dbReference type="Pfam" id="PF00172">
    <property type="entry name" value="Zn_clus"/>
    <property type="match status" value="2"/>
</dbReference>
<dbReference type="GO" id="GO:0008270">
    <property type="term" value="F:zinc ion binding"/>
    <property type="evidence" value="ECO:0007669"/>
    <property type="project" value="InterPro"/>
</dbReference>
<comment type="caution">
    <text evidence="5">The sequence shown here is derived from an EMBL/GenBank/DDBJ whole genome shotgun (WGS) entry which is preliminary data.</text>
</comment>
<dbReference type="InterPro" id="IPR050613">
    <property type="entry name" value="Sec_Metabolite_Reg"/>
</dbReference>
<comment type="subcellular location">
    <subcellularLocation>
        <location evidence="1">Nucleus</location>
    </subcellularLocation>
</comment>
<dbReference type="PROSITE" id="PS50048">
    <property type="entry name" value="ZN2_CY6_FUNGAL_2"/>
    <property type="match status" value="2"/>
</dbReference>
<evidence type="ECO:0000313" key="5">
    <source>
        <dbReference type="EMBL" id="KAH0533419.1"/>
    </source>
</evidence>
<feature type="domain" description="Zn(2)-C6 fungal-type" evidence="4">
    <location>
        <begin position="9"/>
        <end position="39"/>
    </location>
</feature>
<protein>
    <recommendedName>
        <fullName evidence="4">Zn(2)-C6 fungal-type domain-containing protein</fullName>
    </recommendedName>
</protein>
<evidence type="ECO:0000256" key="2">
    <source>
        <dbReference type="ARBA" id="ARBA00023242"/>
    </source>
</evidence>
<dbReference type="CDD" id="cd12148">
    <property type="entry name" value="fungal_TF_MHR"/>
    <property type="match status" value="1"/>
</dbReference>
<evidence type="ECO:0000256" key="3">
    <source>
        <dbReference type="SAM" id="MobiDB-lite"/>
    </source>
</evidence>
<dbReference type="PROSITE" id="PS00463">
    <property type="entry name" value="ZN2_CY6_FUNGAL_1"/>
    <property type="match status" value="2"/>
</dbReference>
<feature type="domain" description="Zn(2)-C6 fungal-type" evidence="4">
    <location>
        <begin position="107"/>
        <end position="138"/>
    </location>
</feature>
<name>A0A9P8HYJ8_9HYPO</name>
<dbReference type="PANTHER" id="PTHR31001:SF90">
    <property type="entry name" value="CENTROMERE DNA-BINDING PROTEIN COMPLEX CBF3 SUBUNIT B"/>
    <property type="match status" value="1"/>
</dbReference>
<keyword evidence="2" id="KW-0539">Nucleus</keyword>
<proteinExistence type="predicted"/>
<dbReference type="SUPFAM" id="SSF57701">
    <property type="entry name" value="Zn2/Cys6 DNA-binding domain"/>
    <property type="match status" value="2"/>
</dbReference>
<feature type="compositionally biased region" description="Low complexity" evidence="3">
    <location>
        <begin position="64"/>
        <end position="85"/>
    </location>
</feature>
<dbReference type="InterPro" id="IPR036864">
    <property type="entry name" value="Zn2-C6_fun-type_DNA-bd_sf"/>
</dbReference>